<evidence type="ECO:0000256" key="6">
    <source>
        <dbReference type="ARBA" id="ARBA00023136"/>
    </source>
</evidence>
<keyword evidence="3 9" id="KW-0328">Glycosyltransferase</keyword>
<feature type="domain" description="Alpha 1,4-glycosyltransferase" evidence="8">
    <location>
        <begin position="215"/>
        <end position="340"/>
    </location>
</feature>
<dbReference type="PANTHER" id="PTHR12042">
    <property type="entry name" value="LACTOSYLCERAMIDE 4-ALPHA-GALACTOSYLTRANSFERASE ALPHA- 1,4-GALACTOSYLTRANSFERASE"/>
    <property type="match status" value="1"/>
</dbReference>
<evidence type="ECO:0000256" key="4">
    <source>
        <dbReference type="ARBA" id="ARBA00022679"/>
    </source>
</evidence>
<proteinExistence type="evidence at transcript level"/>
<organism evidence="9">
    <name type="scientific">Ixodes ricinus</name>
    <name type="common">Common tick</name>
    <name type="synonym">Acarus ricinus</name>
    <dbReference type="NCBI Taxonomy" id="34613"/>
    <lineage>
        <taxon>Eukaryota</taxon>
        <taxon>Metazoa</taxon>
        <taxon>Ecdysozoa</taxon>
        <taxon>Arthropoda</taxon>
        <taxon>Chelicerata</taxon>
        <taxon>Arachnida</taxon>
        <taxon>Acari</taxon>
        <taxon>Parasitiformes</taxon>
        <taxon>Ixodida</taxon>
        <taxon>Ixodoidea</taxon>
        <taxon>Ixodidae</taxon>
        <taxon>Ixodinae</taxon>
        <taxon>Ixodes</taxon>
    </lineage>
</organism>
<dbReference type="SUPFAM" id="SSF53448">
    <property type="entry name" value="Nucleotide-diphospho-sugar transferases"/>
    <property type="match status" value="1"/>
</dbReference>
<comment type="similarity">
    <text evidence="2">Belongs to the glycosyltransferase 32 family.</text>
</comment>
<dbReference type="InterPro" id="IPR007577">
    <property type="entry name" value="GlycoTrfase_DXD_sugar-bd_CS"/>
</dbReference>
<feature type="transmembrane region" description="Helical" evidence="7">
    <location>
        <begin position="25"/>
        <end position="45"/>
    </location>
</feature>
<evidence type="ECO:0000256" key="5">
    <source>
        <dbReference type="ARBA" id="ARBA00023034"/>
    </source>
</evidence>
<keyword evidence="7" id="KW-0812">Transmembrane</keyword>
<evidence type="ECO:0000256" key="3">
    <source>
        <dbReference type="ARBA" id="ARBA00022676"/>
    </source>
</evidence>
<evidence type="ECO:0000256" key="1">
    <source>
        <dbReference type="ARBA" id="ARBA00004323"/>
    </source>
</evidence>
<dbReference type="PANTHER" id="PTHR12042:SF21">
    <property type="entry name" value="ALPHA1,4-GALACTOSYLTRANSFERASE 1-RELATED"/>
    <property type="match status" value="1"/>
</dbReference>
<keyword evidence="6 7" id="KW-0472">Membrane</keyword>
<name>A0A0K8R686_IXORI</name>
<evidence type="ECO:0000256" key="7">
    <source>
        <dbReference type="SAM" id="Phobius"/>
    </source>
</evidence>
<keyword evidence="7" id="KW-1133">Transmembrane helix</keyword>
<accession>A0A0K8R686</accession>
<keyword evidence="5" id="KW-0333">Golgi apparatus</keyword>
<evidence type="ECO:0000256" key="2">
    <source>
        <dbReference type="ARBA" id="ARBA00009003"/>
    </source>
</evidence>
<comment type="subcellular location">
    <subcellularLocation>
        <location evidence="1">Golgi apparatus membrane</location>
        <topology evidence="1">Single-pass type II membrane protein</topology>
    </subcellularLocation>
</comment>
<protein>
    <submittedName>
        <fullName evidence="9">Putative alpha-14-n-acetylglucosaminyltransferase</fullName>
    </submittedName>
</protein>
<evidence type="ECO:0000313" key="9">
    <source>
        <dbReference type="EMBL" id="JAA66393.1"/>
    </source>
</evidence>
<keyword evidence="4 9" id="KW-0808">Transferase</keyword>
<dbReference type="AlphaFoldDB" id="A0A0K8R686"/>
<dbReference type="Pfam" id="PF04488">
    <property type="entry name" value="Gly_transf_sug"/>
    <property type="match status" value="1"/>
</dbReference>
<reference evidence="9" key="1">
    <citation type="submission" date="2012-12" db="EMBL/GenBank/DDBJ databases">
        <title>Identification and characterization of a phenylalanine ammonia-lyase gene family in Isatis indigotica Fort.</title>
        <authorList>
            <person name="Liu Q."/>
            <person name="Chen J."/>
            <person name="Zhou X."/>
            <person name="Di P."/>
            <person name="Xiao Y."/>
            <person name="Xuan H."/>
            <person name="Zhang L."/>
            <person name="Chen W."/>
        </authorList>
    </citation>
    <scope>NUCLEOTIDE SEQUENCE</scope>
    <source>
        <tissue evidence="9">Salivary gland</tissue>
    </source>
</reference>
<dbReference type="Gene3D" id="3.90.550.20">
    <property type="match status" value="1"/>
</dbReference>
<dbReference type="GO" id="GO:0006688">
    <property type="term" value="P:glycosphingolipid biosynthetic process"/>
    <property type="evidence" value="ECO:0007669"/>
    <property type="project" value="TreeGrafter"/>
</dbReference>
<dbReference type="GO" id="GO:0000139">
    <property type="term" value="C:Golgi membrane"/>
    <property type="evidence" value="ECO:0007669"/>
    <property type="project" value="UniProtKB-SubCell"/>
</dbReference>
<dbReference type="Pfam" id="PF04572">
    <property type="entry name" value="Gb3_synth"/>
    <property type="match status" value="1"/>
</dbReference>
<evidence type="ECO:0000259" key="8">
    <source>
        <dbReference type="Pfam" id="PF04572"/>
    </source>
</evidence>
<sequence>MISKATHWWSTPLDLLIWKKCSMKVFMAVSLMLGLLTLITTGVTYHSRNMICACQPGENAILTDRDLYELTKSGRNFFFLETAGSTCLNSRQSCSIESAARQNPEFTIFLLTLWGTRRCRYLDHLKSLRNFRLARIDVKSLVNDTPLNGWYHSDAWIVSPFRTNHFSDALRLLVLWKYGGVYADLDTLVLKSVANPQNSVSRELFPLIGNSMMSFQKGHPFLLACLQEFAINYKPRRWAYNGPRLLERVLKTWCPKEPVMQQPYVYCSDVSILPGEAFYPVPYTEWKLPFQASEASHVAMLLSNSYAIHLWNALSKITRIEEGSAYDVLQRNVCTNTYALSLSKY</sequence>
<dbReference type="InterPro" id="IPR029044">
    <property type="entry name" value="Nucleotide-diphossugar_trans"/>
</dbReference>
<dbReference type="GO" id="GO:0016758">
    <property type="term" value="F:hexosyltransferase activity"/>
    <property type="evidence" value="ECO:0007669"/>
    <property type="project" value="TreeGrafter"/>
</dbReference>
<dbReference type="InterPro" id="IPR007652">
    <property type="entry name" value="A1-4-GlycosylTfrase_dom"/>
</dbReference>
<dbReference type="InterPro" id="IPR051981">
    <property type="entry name" value="Glycosyltransf_32"/>
</dbReference>
<dbReference type="EMBL" id="GADI01007415">
    <property type="protein sequence ID" value="JAA66393.1"/>
    <property type="molecule type" value="mRNA"/>
</dbReference>